<dbReference type="EMBL" id="VRYY01000042">
    <property type="protein sequence ID" value="MBG3875835.1"/>
    <property type="molecule type" value="Genomic_DNA"/>
</dbReference>
<sequence>MAKSHPKGVEEALSLVKGGLGGIADQVVPWFFANMPDYYLRTHSVTEQVQHLQAIISGRVVTDNQAVRLASPDGRKITYISPSASRDLHGILAGMLGEHIETARIYTTADGQLGLNEFLLAPQPRAGSLRTSEGDDLFSAALDAMRASGELPETDMAAFGAFLAAANAEYVEKFDPVRAARHFRLLREIGGGDDTGLLIEQCSAPTVPAVSDRPGGPGVPGAVAGGG</sequence>
<reference evidence="2 3" key="1">
    <citation type="submission" date="2019-08" db="EMBL/GenBank/DDBJ databases">
        <authorList>
            <person name="Luo N."/>
        </authorList>
    </citation>
    <scope>NUCLEOTIDE SEQUENCE [LARGE SCALE GENOMIC DNA]</scope>
    <source>
        <strain evidence="2 3">NCIMB 9442</strain>
    </source>
</reference>
<dbReference type="Proteomes" id="UP001194469">
    <property type="component" value="Unassembled WGS sequence"/>
</dbReference>
<keyword evidence="3" id="KW-1185">Reference proteome</keyword>
<name>A0ABS0J084_9BACT</name>
<proteinExistence type="predicted"/>
<evidence type="ECO:0000313" key="2">
    <source>
        <dbReference type="EMBL" id="MBG3875835.1"/>
    </source>
</evidence>
<feature type="non-terminal residue" evidence="2">
    <location>
        <position position="227"/>
    </location>
</feature>
<gene>
    <name evidence="2" type="ORF">FVW20_02035</name>
</gene>
<feature type="region of interest" description="Disordered" evidence="1">
    <location>
        <begin position="208"/>
        <end position="227"/>
    </location>
</feature>
<evidence type="ECO:0000256" key="1">
    <source>
        <dbReference type="SAM" id="MobiDB-lite"/>
    </source>
</evidence>
<organism evidence="2 3">
    <name type="scientific">Nitratidesulfovibrio oxamicus</name>
    <dbReference type="NCBI Taxonomy" id="32016"/>
    <lineage>
        <taxon>Bacteria</taxon>
        <taxon>Pseudomonadati</taxon>
        <taxon>Thermodesulfobacteriota</taxon>
        <taxon>Desulfovibrionia</taxon>
        <taxon>Desulfovibrionales</taxon>
        <taxon>Desulfovibrionaceae</taxon>
        <taxon>Nitratidesulfovibrio</taxon>
    </lineage>
</organism>
<protein>
    <submittedName>
        <fullName evidence="2">Amino acid dehydrogenase</fullName>
    </submittedName>
</protein>
<evidence type="ECO:0000313" key="3">
    <source>
        <dbReference type="Proteomes" id="UP001194469"/>
    </source>
</evidence>
<feature type="compositionally biased region" description="Gly residues" evidence="1">
    <location>
        <begin position="215"/>
        <end position="227"/>
    </location>
</feature>
<accession>A0ABS0J084</accession>
<comment type="caution">
    <text evidence="2">The sequence shown here is derived from an EMBL/GenBank/DDBJ whole genome shotgun (WGS) entry which is preliminary data.</text>
</comment>